<feature type="domain" description="Histidine kinase" evidence="8">
    <location>
        <begin position="613"/>
        <end position="836"/>
    </location>
</feature>
<dbReference type="InterPro" id="IPR013656">
    <property type="entry name" value="PAS_4"/>
</dbReference>
<evidence type="ECO:0000259" key="10">
    <source>
        <dbReference type="PROSITE" id="PS50112"/>
    </source>
</evidence>
<dbReference type="Pfam" id="PF00512">
    <property type="entry name" value="HisKA"/>
    <property type="match status" value="1"/>
</dbReference>
<dbReference type="InterPro" id="IPR013655">
    <property type="entry name" value="PAS_fold_3"/>
</dbReference>
<dbReference type="CDD" id="cd00130">
    <property type="entry name" value="PAS"/>
    <property type="match status" value="1"/>
</dbReference>
<dbReference type="SUPFAM" id="SSF52172">
    <property type="entry name" value="CheY-like"/>
    <property type="match status" value="1"/>
</dbReference>
<dbReference type="Gene3D" id="1.10.287.130">
    <property type="match status" value="1"/>
</dbReference>
<evidence type="ECO:0000256" key="4">
    <source>
        <dbReference type="ARBA" id="ARBA00022679"/>
    </source>
</evidence>
<dbReference type="PROSITE" id="PS50110">
    <property type="entry name" value="RESPONSE_REGULATORY"/>
    <property type="match status" value="1"/>
</dbReference>
<feature type="coiled-coil region" evidence="7">
    <location>
        <begin position="566"/>
        <end position="597"/>
    </location>
</feature>
<evidence type="ECO:0000256" key="2">
    <source>
        <dbReference type="ARBA" id="ARBA00012438"/>
    </source>
</evidence>
<dbReference type="InterPro" id="IPR001610">
    <property type="entry name" value="PAC"/>
</dbReference>
<keyword evidence="13" id="KW-1185">Reference proteome</keyword>
<evidence type="ECO:0000259" key="11">
    <source>
        <dbReference type="PROSITE" id="PS50113"/>
    </source>
</evidence>
<gene>
    <name evidence="12" type="ORF">J7S20_16055</name>
</gene>
<dbReference type="SUPFAM" id="SSF55874">
    <property type="entry name" value="ATPase domain of HSP90 chaperone/DNA topoisomerase II/histidine kinase"/>
    <property type="match status" value="1"/>
</dbReference>
<dbReference type="PRINTS" id="PR00344">
    <property type="entry name" value="BCTRLSENSOR"/>
</dbReference>
<dbReference type="InterPro" id="IPR000014">
    <property type="entry name" value="PAS"/>
</dbReference>
<dbReference type="Gene3D" id="3.30.565.10">
    <property type="entry name" value="Histidine kinase-like ATPase, C-terminal domain"/>
    <property type="match status" value="1"/>
</dbReference>
<dbReference type="Pfam" id="PF02518">
    <property type="entry name" value="HATPase_c"/>
    <property type="match status" value="1"/>
</dbReference>
<name>A0A8T4IGA1_9SPHN</name>
<evidence type="ECO:0000259" key="9">
    <source>
        <dbReference type="PROSITE" id="PS50110"/>
    </source>
</evidence>
<dbReference type="Gene3D" id="3.30.450.20">
    <property type="entry name" value="PAS domain"/>
    <property type="match status" value="3"/>
</dbReference>
<keyword evidence="4" id="KW-0808">Transferase</keyword>
<evidence type="ECO:0000256" key="3">
    <source>
        <dbReference type="ARBA" id="ARBA00022553"/>
    </source>
</evidence>
<dbReference type="PANTHER" id="PTHR43065">
    <property type="entry name" value="SENSOR HISTIDINE KINASE"/>
    <property type="match status" value="1"/>
</dbReference>
<dbReference type="SMART" id="SM00091">
    <property type="entry name" value="PAS"/>
    <property type="match status" value="2"/>
</dbReference>
<comment type="catalytic activity">
    <reaction evidence="1">
        <text>ATP + protein L-histidine = ADP + protein N-phospho-L-histidine.</text>
        <dbReference type="EC" id="2.7.13.3"/>
    </reaction>
</comment>
<dbReference type="FunFam" id="3.30.450.20:FF:000099">
    <property type="entry name" value="Sensory box sensor histidine kinase"/>
    <property type="match status" value="1"/>
</dbReference>
<dbReference type="AlphaFoldDB" id="A0A8T4IGA1"/>
<dbReference type="PANTHER" id="PTHR43065:SF49">
    <property type="entry name" value="HISTIDINE KINASE"/>
    <property type="match status" value="1"/>
</dbReference>
<dbReference type="SMART" id="SM00387">
    <property type="entry name" value="HATPase_c"/>
    <property type="match status" value="1"/>
</dbReference>
<dbReference type="SUPFAM" id="SSF55781">
    <property type="entry name" value="GAF domain-like"/>
    <property type="match status" value="1"/>
</dbReference>
<feature type="domain" description="Response regulatory" evidence="9">
    <location>
        <begin position="860"/>
        <end position="975"/>
    </location>
</feature>
<dbReference type="SMART" id="SM00448">
    <property type="entry name" value="REC"/>
    <property type="match status" value="1"/>
</dbReference>
<dbReference type="InterPro" id="IPR003594">
    <property type="entry name" value="HATPase_dom"/>
</dbReference>
<dbReference type="PROSITE" id="PS50113">
    <property type="entry name" value="PAC"/>
    <property type="match status" value="1"/>
</dbReference>
<dbReference type="GO" id="GO:0000155">
    <property type="term" value="F:phosphorelay sensor kinase activity"/>
    <property type="evidence" value="ECO:0007669"/>
    <property type="project" value="InterPro"/>
</dbReference>
<dbReference type="SMART" id="SM00065">
    <property type="entry name" value="GAF"/>
    <property type="match status" value="1"/>
</dbReference>
<evidence type="ECO:0000256" key="7">
    <source>
        <dbReference type="SAM" id="Coils"/>
    </source>
</evidence>
<protein>
    <recommendedName>
        <fullName evidence="2">histidine kinase</fullName>
        <ecNumber evidence="2">2.7.13.3</ecNumber>
    </recommendedName>
</protein>
<dbReference type="CDD" id="cd00082">
    <property type="entry name" value="HisKA"/>
    <property type="match status" value="1"/>
</dbReference>
<dbReference type="Gene3D" id="3.40.50.2300">
    <property type="match status" value="1"/>
</dbReference>
<accession>A0A8T4IGA1</accession>
<dbReference type="InterPro" id="IPR005467">
    <property type="entry name" value="His_kinase_dom"/>
</dbReference>
<dbReference type="SMART" id="SM00388">
    <property type="entry name" value="HisKA"/>
    <property type="match status" value="1"/>
</dbReference>
<dbReference type="EMBL" id="JAGRQC010000007">
    <property type="protein sequence ID" value="MBR0554018.1"/>
    <property type="molecule type" value="Genomic_DNA"/>
</dbReference>
<dbReference type="InterPro" id="IPR004358">
    <property type="entry name" value="Sig_transdc_His_kin-like_C"/>
</dbReference>
<keyword evidence="7" id="KW-0175">Coiled coil</keyword>
<evidence type="ECO:0000256" key="6">
    <source>
        <dbReference type="PROSITE-ProRule" id="PRU00169"/>
    </source>
</evidence>
<dbReference type="Proteomes" id="UP000676996">
    <property type="component" value="Unassembled WGS sequence"/>
</dbReference>
<evidence type="ECO:0000256" key="5">
    <source>
        <dbReference type="ARBA" id="ARBA00022777"/>
    </source>
</evidence>
<evidence type="ECO:0000313" key="13">
    <source>
        <dbReference type="Proteomes" id="UP000676996"/>
    </source>
</evidence>
<dbReference type="Pfam" id="PF08448">
    <property type="entry name" value="PAS_4"/>
    <property type="match status" value="1"/>
</dbReference>
<dbReference type="Gene3D" id="3.30.450.40">
    <property type="match status" value="1"/>
</dbReference>
<dbReference type="InterPro" id="IPR003661">
    <property type="entry name" value="HisK_dim/P_dom"/>
</dbReference>
<feature type="modified residue" description="4-aspartylphosphate" evidence="6">
    <location>
        <position position="910"/>
    </location>
</feature>
<dbReference type="InterPro" id="IPR036890">
    <property type="entry name" value="HATPase_C_sf"/>
</dbReference>
<dbReference type="SMART" id="SM00086">
    <property type="entry name" value="PAC"/>
    <property type="match status" value="2"/>
</dbReference>
<sequence length="991" mass="109917">MPKRIRERDWSGTPLGPLDEWPQALRFALNICLGSSFPTAIYWGPELLLLYNDAWAPIPAERHPGALGRPAREVWSDIWDVIGPQFESVLETACGFSAYDQMLAMERDGVAQETYWNYSFTPIKDEYGKVAGILNQGNETTRQVLSERRRIEQIERFSELVEQAPGAIAVLHGPDFTYEMANAAYMELVGNRPILGKPIAVALPEIAEQGFIELLERVYRTGEAYRGDGVVVEFERHSDGPDRRILDFIYQPIKDTGGNVTDIFVEANDVTDKLAALDALRVSTEGQTFLYSVAERQRNFEKPSEILRFTARAAGRRLKADRVGFLRVQPEDTVAFGPGWRTEKLPPLNGEISQDMLGTAVCDAYSRGETVVIRNRSEDPVHSSPTGADLPPAGIGVPLIRGGQWVASLFVHNSTPRDWSREDVAFVEAVAETTWDSVERIEAIAALRDSEEKFRAIANSIEQMIWSTRADGYHDYYNDRWYEYTGVPYDSTDGDSWTDIFHPDDRPRAWERWQKSLATGDPYHIEYRLRHHSGVYRWVLGRAQPMRDEGGNIVRWFGTCTDIQEIVDAREVLARSREELETAVRERTSQLMAAEEKLRQSQKMEAVGQLTGGIAHDFNNMLAVVIGALDLIDRRLEQGNNDIGRYVEAARDGATRAAGLTRRLLDFARQSPLTPAPVRVNDLIEDMLDLLRRTIGEKIRIETDLAGGAWHVVADASQLENSIINLAVNGRDAMPDGGTLSIRTTNRTLSASAAGEHGLAAGDYVEIGVADTGTGMTPDVVERAFEPFFTTKDVGKGTGLGLSQIFGFVGQSGGQVLIETEPGKGTLVRILLPRDSNTRHVDIAQEPLSKTAPRARAGETVLVVEDEERVRSFSVEALRELGYTIIDAEGGEAALERIAREDRIDLLFTDVIMPGMTGRELAERALEMRPGLKLLYTSGYTRDAIQETGGLSAMATVLPKPFGIDALAAAVRKTLDGGEPAKPVDLRAQDD</sequence>
<feature type="domain" description="PAS" evidence="10">
    <location>
        <begin position="450"/>
        <end position="520"/>
    </location>
</feature>
<evidence type="ECO:0000256" key="1">
    <source>
        <dbReference type="ARBA" id="ARBA00000085"/>
    </source>
</evidence>
<dbReference type="Pfam" id="PF01590">
    <property type="entry name" value="GAF"/>
    <property type="match status" value="1"/>
</dbReference>
<dbReference type="Pfam" id="PF08447">
    <property type="entry name" value="PAS_3"/>
    <property type="match status" value="1"/>
</dbReference>
<dbReference type="EC" id="2.7.13.3" evidence="2"/>
<dbReference type="Pfam" id="PF00072">
    <property type="entry name" value="Response_reg"/>
    <property type="match status" value="1"/>
</dbReference>
<dbReference type="InterPro" id="IPR029016">
    <property type="entry name" value="GAF-like_dom_sf"/>
</dbReference>
<comment type="caution">
    <text evidence="12">The sequence shown here is derived from an EMBL/GenBank/DDBJ whole genome shotgun (WGS) entry which is preliminary data.</text>
</comment>
<dbReference type="InterPro" id="IPR000700">
    <property type="entry name" value="PAS-assoc_C"/>
</dbReference>
<reference evidence="12" key="1">
    <citation type="submission" date="2021-04" db="EMBL/GenBank/DDBJ databases">
        <title>Ouciella asimina sp. nov., isolated from the surface seawater in the hydrothermal field of Okinawa Trough.</title>
        <authorList>
            <person name="Shuang W."/>
        </authorList>
    </citation>
    <scope>NUCLEOTIDE SEQUENCE</scope>
    <source>
        <strain evidence="12">LXI357</strain>
    </source>
</reference>
<dbReference type="SUPFAM" id="SSF47384">
    <property type="entry name" value="Homodimeric domain of signal transducing histidine kinase"/>
    <property type="match status" value="1"/>
</dbReference>
<dbReference type="NCBIfam" id="TIGR00229">
    <property type="entry name" value="sensory_box"/>
    <property type="match status" value="1"/>
</dbReference>
<organism evidence="12 13">
    <name type="scientific">Stakelama marina</name>
    <dbReference type="NCBI Taxonomy" id="2826939"/>
    <lineage>
        <taxon>Bacteria</taxon>
        <taxon>Pseudomonadati</taxon>
        <taxon>Pseudomonadota</taxon>
        <taxon>Alphaproteobacteria</taxon>
        <taxon>Sphingomonadales</taxon>
        <taxon>Sphingomonadaceae</taxon>
        <taxon>Stakelama</taxon>
    </lineage>
</organism>
<dbReference type="InterPro" id="IPR035965">
    <property type="entry name" value="PAS-like_dom_sf"/>
</dbReference>
<proteinExistence type="predicted"/>
<dbReference type="PROSITE" id="PS50112">
    <property type="entry name" value="PAS"/>
    <property type="match status" value="1"/>
</dbReference>
<dbReference type="PROSITE" id="PS50109">
    <property type="entry name" value="HIS_KIN"/>
    <property type="match status" value="1"/>
</dbReference>
<dbReference type="InterPro" id="IPR001789">
    <property type="entry name" value="Sig_transdc_resp-reg_receiver"/>
</dbReference>
<feature type="domain" description="PAC" evidence="11">
    <location>
        <begin position="523"/>
        <end position="575"/>
    </location>
</feature>
<evidence type="ECO:0000313" key="12">
    <source>
        <dbReference type="EMBL" id="MBR0554018.1"/>
    </source>
</evidence>
<evidence type="ECO:0000259" key="8">
    <source>
        <dbReference type="PROSITE" id="PS50109"/>
    </source>
</evidence>
<dbReference type="InterPro" id="IPR036097">
    <property type="entry name" value="HisK_dim/P_sf"/>
</dbReference>
<keyword evidence="3 6" id="KW-0597">Phosphoprotein</keyword>
<dbReference type="InterPro" id="IPR011006">
    <property type="entry name" value="CheY-like_superfamily"/>
</dbReference>
<dbReference type="InterPro" id="IPR003018">
    <property type="entry name" value="GAF"/>
</dbReference>
<dbReference type="SUPFAM" id="SSF55785">
    <property type="entry name" value="PYP-like sensor domain (PAS domain)"/>
    <property type="match status" value="2"/>
</dbReference>
<keyword evidence="5" id="KW-0418">Kinase</keyword>